<evidence type="ECO:0000256" key="1">
    <source>
        <dbReference type="SAM" id="SignalP"/>
    </source>
</evidence>
<reference evidence="3 4" key="1">
    <citation type="submission" date="2018-06" db="EMBL/GenBank/DDBJ databases">
        <title>Pseudomonas diversity within urban Lake Michigan freshwaters.</title>
        <authorList>
            <person name="Batrich M."/>
            <person name="Hatzopoulos T."/>
            <person name="Putonti C."/>
        </authorList>
    </citation>
    <scope>NUCLEOTIDE SEQUENCE [LARGE SCALE GENOMIC DNA]</scope>
    <source>
        <strain evidence="3 4">MB-090714</strain>
    </source>
</reference>
<feature type="chain" id="PRO_5016128355" evidence="1">
    <location>
        <begin position="24"/>
        <end position="144"/>
    </location>
</feature>
<gene>
    <name evidence="3" type="ORF">DMO17_01100</name>
</gene>
<dbReference type="RefSeq" id="WP_110680469.1">
    <property type="nucleotide sequence ID" value="NZ_QJRX01000001.1"/>
</dbReference>
<dbReference type="EMBL" id="QJRX01000001">
    <property type="protein sequence ID" value="PYC29321.1"/>
    <property type="molecule type" value="Genomic_DNA"/>
</dbReference>
<protein>
    <submittedName>
        <fullName evidence="3">Rod shape-determining protein RodA</fullName>
    </submittedName>
</protein>
<proteinExistence type="predicted"/>
<evidence type="ECO:0000313" key="4">
    <source>
        <dbReference type="Proteomes" id="UP000248146"/>
    </source>
</evidence>
<dbReference type="InterPro" id="IPR025512">
    <property type="entry name" value="DUF4399"/>
</dbReference>
<dbReference type="Proteomes" id="UP000248146">
    <property type="component" value="Unassembled WGS sequence"/>
</dbReference>
<comment type="caution">
    <text evidence="3">The sequence shown here is derived from an EMBL/GenBank/DDBJ whole genome shotgun (WGS) entry which is preliminary data.</text>
</comment>
<dbReference type="Pfam" id="PF14347">
    <property type="entry name" value="DUF4399"/>
    <property type="match status" value="1"/>
</dbReference>
<feature type="domain" description="DUF4399" evidence="2">
    <location>
        <begin position="53"/>
        <end position="144"/>
    </location>
</feature>
<evidence type="ECO:0000259" key="2">
    <source>
        <dbReference type="Pfam" id="PF14347"/>
    </source>
</evidence>
<sequence length="144" mass="14979">MSQAFRTLALAGLLAGLPLLASAEIPRSPAPEGARVYFIEPADGATVARTFSVKFGLAGMGVAPAGVDLPGTGHHHLLVDLAEAPAMDQPLPASEQVLHFGKGQTETELTLPPGTHSLQLLVGDKNHVPLQPPVISERITVTVQ</sequence>
<accession>A0A2V4L5H2</accession>
<organism evidence="3 4">
    <name type="scientific">Aquipseudomonas alcaligenes</name>
    <name type="common">Pseudomonas alcaligenes</name>
    <dbReference type="NCBI Taxonomy" id="43263"/>
    <lineage>
        <taxon>Bacteria</taxon>
        <taxon>Pseudomonadati</taxon>
        <taxon>Pseudomonadota</taxon>
        <taxon>Gammaproteobacteria</taxon>
        <taxon>Pseudomonadales</taxon>
        <taxon>Pseudomonadaceae</taxon>
        <taxon>Aquipseudomonas</taxon>
    </lineage>
</organism>
<feature type="signal peptide" evidence="1">
    <location>
        <begin position="1"/>
        <end position="23"/>
    </location>
</feature>
<keyword evidence="1" id="KW-0732">Signal</keyword>
<dbReference type="OrthoDB" id="531568at2"/>
<name>A0A2V4L5H2_AQUAC</name>
<evidence type="ECO:0000313" key="3">
    <source>
        <dbReference type="EMBL" id="PYC29321.1"/>
    </source>
</evidence>
<dbReference type="AlphaFoldDB" id="A0A2V4L5H2"/>